<proteinExistence type="predicted"/>
<comment type="caution">
    <text evidence="1">The sequence shown here is derived from an EMBL/GenBank/DDBJ whole genome shotgun (WGS) entry which is preliminary data.</text>
</comment>
<evidence type="ECO:0000313" key="1">
    <source>
        <dbReference type="EMBL" id="MDC0679223.1"/>
    </source>
</evidence>
<name>A0ABT5C0P4_9BACT</name>
<dbReference type="EMBL" id="JAQNDK010000002">
    <property type="protein sequence ID" value="MDC0679223.1"/>
    <property type="molecule type" value="Genomic_DNA"/>
</dbReference>
<organism evidence="1 2">
    <name type="scientific">Sorangium atrum</name>
    <dbReference type="NCBI Taxonomy" id="2995308"/>
    <lineage>
        <taxon>Bacteria</taxon>
        <taxon>Pseudomonadati</taxon>
        <taxon>Myxococcota</taxon>
        <taxon>Polyangia</taxon>
        <taxon>Polyangiales</taxon>
        <taxon>Polyangiaceae</taxon>
        <taxon>Sorangium</taxon>
    </lineage>
</organism>
<evidence type="ECO:0000313" key="2">
    <source>
        <dbReference type="Proteomes" id="UP001217485"/>
    </source>
</evidence>
<dbReference type="Proteomes" id="UP001217485">
    <property type="component" value="Unassembled WGS sequence"/>
</dbReference>
<accession>A0ABT5C0P4</accession>
<sequence length="109" mass="11054">MLSIRHDPFPLEAARDLLGIVRALYAEARSRGASVADLHAIAAVGDDLRQAIALAEAHPPGTLGFSSAWARAERAAGRVGELADALAPAAPIVRAALARVGGGNLTPGG</sequence>
<gene>
    <name evidence="1" type="ORF">POL72_15875</name>
</gene>
<keyword evidence="2" id="KW-1185">Reference proteome</keyword>
<protein>
    <submittedName>
        <fullName evidence="1">Uncharacterized protein</fullName>
    </submittedName>
</protein>
<dbReference type="RefSeq" id="WP_272096180.1">
    <property type="nucleotide sequence ID" value="NZ_JAQNDK010000002.1"/>
</dbReference>
<reference evidence="1 2" key="1">
    <citation type="submission" date="2023-01" db="EMBL/GenBank/DDBJ databases">
        <title>Minimal conservation of predation-associated metabolite biosynthetic gene clusters underscores biosynthetic potential of Myxococcota including descriptions for ten novel species: Archangium lansinium sp. nov., Myxococcus landrumus sp. nov., Nannocystis bai.</title>
        <authorList>
            <person name="Ahearne A."/>
            <person name="Stevens C."/>
            <person name="Dowd S."/>
        </authorList>
    </citation>
    <scope>NUCLEOTIDE SEQUENCE [LARGE SCALE GENOMIC DNA]</scope>
    <source>
        <strain evidence="1 2">WIWO2</strain>
    </source>
</reference>